<keyword evidence="3 8" id="KW-0812">Transmembrane</keyword>
<dbReference type="AlphaFoldDB" id="U7QJ32"/>
<gene>
    <name evidence="10" type="ORF">M595_2951</name>
</gene>
<dbReference type="PANTHER" id="PTHR42711:SF17">
    <property type="entry name" value="ABC TRANSPORTER ATP-BINDING PROTEIN"/>
    <property type="match status" value="1"/>
</dbReference>
<dbReference type="SUPFAM" id="SSF52540">
    <property type="entry name" value="P-loop containing nucleoside triphosphate hydrolases"/>
    <property type="match status" value="1"/>
</dbReference>
<dbReference type="Proteomes" id="UP000017127">
    <property type="component" value="Unassembled WGS sequence"/>
</dbReference>
<feature type="transmembrane region" description="Helical" evidence="8">
    <location>
        <begin position="403"/>
        <end position="425"/>
    </location>
</feature>
<evidence type="ECO:0000313" key="11">
    <source>
        <dbReference type="Proteomes" id="UP000017127"/>
    </source>
</evidence>
<evidence type="ECO:0000256" key="5">
    <source>
        <dbReference type="ARBA" id="ARBA00022840"/>
    </source>
</evidence>
<protein>
    <submittedName>
        <fullName evidence="10">ABC transporter family protein</fullName>
    </submittedName>
</protein>
<evidence type="ECO:0000256" key="4">
    <source>
        <dbReference type="ARBA" id="ARBA00022741"/>
    </source>
</evidence>
<keyword evidence="7 8" id="KW-0472">Membrane</keyword>
<comment type="subcellular location">
    <subcellularLocation>
        <location evidence="1">Membrane</location>
        <topology evidence="1">Multi-pass membrane protein</topology>
    </subcellularLocation>
</comment>
<dbReference type="OrthoDB" id="490539at2"/>
<keyword evidence="11" id="KW-1185">Reference proteome</keyword>
<dbReference type="CDD" id="cd03230">
    <property type="entry name" value="ABC_DR_subfamily_A"/>
    <property type="match status" value="1"/>
</dbReference>
<dbReference type="InterPro" id="IPR027417">
    <property type="entry name" value="P-loop_NTPase"/>
</dbReference>
<dbReference type="RefSeq" id="WP_023066746.1">
    <property type="nucleotide sequence ID" value="NZ_AUZM01000026.1"/>
</dbReference>
<name>U7QJ32_9CYAN</name>
<dbReference type="InterPro" id="IPR003593">
    <property type="entry name" value="AAA+_ATPase"/>
</dbReference>
<dbReference type="SMART" id="SM00382">
    <property type="entry name" value="AAA"/>
    <property type="match status" value="1"/>
</dbReference>
<evidence type="ECO:0000256" key="2">
    <source>
        <dbReference type="ARBA" id="ARBA00022448"/>
    </source>
</evidence>
<evidence type="ECO:0000256" key="8">
    <source>
        <dbReference type="SAM" id="Phobius"/>
    </source>
</evidence>
<keyword evidence="5" id="KW-0067">ATP-binding</keyword>
<keyword evidence="2" id="KW-0813">Transport</keyword>
<sequence>MNVIELKQVSKTFHKGLLFKPVPILKDLNFTVKSGEFVVLRGENGAGKTTVLNLILGLIKPSQGEVNLMELPPHISESKVRVGVVLQDTQVPKNIKVKELIELVRSYYPNRLTTSEILSKVNLTYKQDTCATDLSGGQRQRLYFALALAGNPSLLILDEPTRNLDDQGYEEFWEQIKICRQQGITILMVTNNKADWKKLEGLVTRMVILQKLSEVIEGEQLQSHYYNPLASFIQEKPRLYLEWATVGFPYFLKPELLYGLEDESELEQPQQNIALILLKQFWFETLQLVRTPSFLLASASGVLLLPLFKYAGLVSENAVKPLVSLCAVFLFTIIIELLGNRVAVERAEGWLKLLKATPLPSSVYIATKIATLLTLASVILVLLFSVGIWQLEIHQSFEWWSKLFFTIIIGLIPFGLLFLGLGYWLEPKSASTWLTLMLVVAIFASGSMPIPNAPSYVQDLIAVSPFYHYQQLVSWIAEFDYDNQLFLHLLWMVWAASAFGLFASWSYQRDQVVQ</sequence>
<feature type="transmembrane region" description="Helical" evidence="8">
    <location>
        <begin position="288"/>
        <end position="310"/>
    </location>
</feature>
<keyword evidence="6 8" id="KW-1133">Transmembrane helix</keyword>
<evidence type="ECO:0000259" key="9">
    <source>
        <dbReference type="PROSITE" id="PS50893"/>
    </source>
</evidence>
<keyword evidence="4" id="KW-0547">Nucleotide-binding</keyword>
<dbReference type="InterPro" id="IPR013525">
    <property type="entry name" value="ABC2_TM"/>
</dbReference>
<dbReference type="GO" id="GO:0016020">
    <property type="term" value="C:membrane"/>
    <property type="evidence" value="ECO:0007669"/>
    <property type="project" value="UniProtKB-SubCell"/>
</dbReference>
<evidence type="ECO:0000313" key="10">
    <source>
        <dbReference type="EMBL" id="ERT07110.1"/>
    </source>
</evidence>
<dbReference type="Pfam" id="PF00005">
    <property type="entry name" value="ABC_tran"/>
    <property type="match status" value="1"/>
</dbReference>
<evidence type="ECO:0000256" key="6">
    <source>
        <dbReference type="ARBA" id="ARBA00022989"/>
    </source>
</evidence>
<dbReference type="InterPro" id="IPR003439">
    <property type="entry name" value="ABC_transporter-like_ATP-bd"/>
</dbReference>
<evidence type="ECO:0000256" key="7">
    <source>
        <dbReference type="ARBA" id="ARBA00023136"/>
    </source>
</evidence>
<dbReference type="EMBL" id="AUZM01000026">
    <property type="protein sequence ID" value="ERT07110.1"/>
    <property type="molecule type" value="Genomic_DNA"/>
</dbReference>
<feature type="transmembrane region" description="Helical" evidence="8">
    <location>
        <begin position="485"/>
        <end position="507"/>
    </location>
</feature>
<dbReference type="GO" id="GO:0016887">
    <property type="term" value="F:ATP hydrolysis activity"/>
    <property type="evidence" value="ECO:0007669"/>
    <property type="project" value="InterPro"/>
</dbReference>
<dbReference type="Pfam" id="PF12698">
    <property type="entry name" value="ABC2_membrane_3"/>
    <property type="match status" value="1"/>
</dbReference>
<feature type="transmembrane region" description="Helical" evidence="8">
    <location>
        <begin position="365"/>
        <end position="391"/>
    </location>
</feature>
<feature type="domain" description="ABC transporter" evidence="9">
    <location>
        <begin position="4"/>
        <end position="237"/>
    </location>
</feature>
<comment type="caution">
    <text evidence="10">The sequence shown here is derived from an EMBL/GenBank/DDBJ whole genome shotgun (WGS) entry which is preliminary data.</text>
</comment>
<dbReference type="PANTHER" id="PTHR42711">
    <property type="entry name" value="ABC TRANSPORTER ATP-BINDING PROTEIN"/>
    <property type="match status" value="1"/>
</dbReference>
<dbReference type="GO" id="GO:0140359">
    <property type="term" value="F:ABC-type transporter activity"/>
    <property type="evidence" value="ECO:0007669"/>
    <property type="project" value="InterPro"/>
</dbReference>
<dbReference type="PROSITE" id="PS50893">
    <property type="entry name" value="ABC_TRANSPORTER_2"/>
    <property type="match status" value="1"/>
</dbReference>
<dbReference type="Gene3D" id="3.40.50.300">
    <property type="entry name" value="P-loop containing nucleotide triphosphate hydrolases"/>
    <property type="match status" value="1"/>
</dbReference>
<evidence type="ECO:0000256" key="3">
    <source>
        <dbReference type="ARBA" id="ARBA00022692"/>
    </source>
</evidence>
<dbReference type="InterPro" id="IPR050763">
    <property type="entry name" value="ABC_transporter_ATP-binding"/>
</dbReference>
<organism evidence="10 11">
    <name type="scientific">Lyngbya aestuarii BL J</name>
    <dbReference type="NCBI Taxonomy" id="1348334"/>
    <lineage>
        <taxon>Bacteria</taxon>
        <taxon>Bacillati</taxon>
        <taxon>Cyanobacteriota</taxon>
        <taxon>Cyanophyceae</taxon>
        <taxon>Oscillatoriophycideae</taxon>
        <taxon>Oscillatoriales</taxon>
        <taxon>Microcoleaceae</taxon>
        <taxon>Lyngbya</taxon>
    </lineage>
</organism>
<proteinExistence type="predicted"/>
<accession>U7QJ32</accession>
<dbReference type="GO" id="GO:0005524">
    <property type="term" value="F:ATP binding"/>
    <property type="evidence" value="ECO:0007669"/>
    <property type="project" value="UniProtKB-KW"/>
</dbReference>
<feature type="transmembrane region" description="Helical" evidence="8">
    <location>
        <begin position="322"/>
        <end position="344"/>
    </location>
</feature>
<evidence type="ECO:0000256" key="1">
    <source>
        <dbReference type="ARBA" id="ARBA00004141"/>
    </source>
</evidence>
<reference evidence="10 11" key="1">
    <citation type="journal article" date="2013" name="Front. Microbiol.">
        <title>Comparative genomic analyses of the cyanobacterium, Lyngbya aestuarii BL J, a powerful hydrogen producer.</title>
        <authorList>
            <person name="Kothari A."/>
            <person name="Vaughn M."/>
            <person name="Garcia-Pichel F."/>
        </authorList>
    </citation>
    <scope>NUCLEOTIDE SEQUENCE [LARGE SCALE GENOMIC DNA]</scope>
    <source>
        <strain evidence="10 11">BL J</strain>
    </source>
</reference>